<keyword evidence="6" id="KW-0106">Calcium</keyword>
<feature type="domain" description="Ion transport" evidence="14">
    <location>
        <begin position="164"/>
        <end position="401"/>
    </location>
</feature>
<evidence type="ECO:0000256" key="9">
    <source>
        <dbReference type="ARBA" id="ARBA00023065"/>
    </source>
</evidence>
<protein>
    <recommendedName>
        <fullName evidence="14">Ion transport domain-containing protein</fullName>
    </recommendedName>
</protein>
<dbReference type="Gene3D" id="1.10.287.70">
    <property type="match status" value="2"/>
</dbReference>
<dbReference type="InterPro" id="IPR050599">
    <property type="entry name" value="VDCC_alpha-1_subunit"/>
</dbReference>
<gene>
    <name evidence="15" type="ORF">SteCoe_35430</name>
</gene>
<dbReference type="EMBL" id="MPUH01001502">
    <property type="protein sequence ID" value="OMJ67420.1"/>
    <property type="molecule type" value="Genomic_DNA"/>
</dbReference>
<reference evidence="15 16" key="1">
    <citation type="submission" date="2016-11" db="EMBL/GenBank/DDBJ databases">
        <title>The macronuclear genome of Stentor coeruleus: a giant cell with tiny introns.</title>
        <authorList>
            <person name="Slabodnick M."/>
            <person name="Ruby J.G."/>
            <person name="Reiff S.B."/>
            <person name="Swart E.C."/>
            <person name="Gosai S."/>
            <person name="Prabakaran S."/>
            <person name="Witkowska E."/>
            <person name="Larue G.E."/>
            <person name="Fisher S."/>
            <person name="Freeman R.M."/>
            <person name="Gunawardena J."/>
            <person name="Chu W."/>
            <person name="Stover N.A."/>
            <person name="Gregory B.D."/>
            <person name="Nowacki M."/>
            <person name="Derisi J."/>
            <person name="Roy S.W."/>
            <person name="Marshall W.F."/>
            <person name="Sood P."/>
        </authorList>
    </citation>
    <scope>NUCLEOTIDE SEQUENCE [LARGE SCALE GENOMIC DNA]</scope>
    <source>
        <strain evidence="15">WM001</strain>
    </source>
</reference>
<keyword evidence="2" id="KW-0813">Transport</keyword>
<keyword evidence="9" id="KW-0406">Ion transport</keyword>
<evidence type="ECO:0000256" key="12">
    <source>
        <dbReference type="ARBA" id="ARBA00023303"/>
    </source>
</evidence>
<dbReference type="GO" id="GO:0008331">
    <property type="term" value="F:high voltage-gated calcium channel activity"/>
    <property type="evidence" value="ECO:0007669"/>
    <property type="project" value="TreeGrafter"/>
</dbReference>
<feature type="transmembrane region" description="Helical" evidence="13">
    <location>
        <begin position="369"/>
        <end position="394"/>
    </location>
</feature>
<dbReference type="GO" id="GO:0005891">
    <property type="term" value="C:voltage-gated calcium channel complex"/>
    <property type="evidence" value="ECO:0007669"/>
    <property type="project" value="TreeGrafter"/>
</dbReference>
<accession>A0A1R2ASP5</accession>
<keyword evidence="7" id="KW-0851">Voltage-gated channel</keyword>
<dbReference type="PANTHER" id="PTHR45628">
    <property type="entry name" value="VOLTAGE-DEPENDENT CALCIUM CHANNEL TYPE A SUBUNIT ALPHA-1"/>
    <property type="match status" value="1"/>
</dbReference>
<evidence type="ECO:0000256" key="4">
    <source>
        <dbReference type="ARBA" id="ARBA00022673"/>
    </source>
</evidence>
<dbReference type="InterPro" id="IPR027359">
    <property type="entry name" value="Volt_channel_dom_sf"/>
</dbReference>
<evidence type="ECO:0000256" key="2">
    <source>
        <dbReference type="ARBA" id="ARBA00022448"/>
    </source>
</evidence>
<evidence type="ECO:0000256" key="3">
    <source>
        <dbReference type="ARBA" id="ARBA00022568"/>
    </source>
</evidence>
<dbReference type="Pfam" id="PF00520">
    <property type="entry name" value="Ion_trans"/>
    <property type="match status" value="2"/>
</dbReference>
<dbReference type="InterPro" id="IPR005821">
    <property type="entry name" value="Ion_trans_dom"/>
</dbReference>
<evidence type="ECO:0000256" key="13">
    <source>
        <dbReference type="SAM" id="Phobius"/>
    </source>
</evidence>
<organism evidence="15 16">
    <name type="scientific">Stentor coeruleus</name>
    <dbReference type="NCBI Taxonomy" id="5963"/>
    <lineage>
        <taxon>Eukaryota</taxon>
        <taxon>Sar</taxon>
        <taxon>Alveolata</taxon>
        <taxon>Ciliophora</taxon>
        <taxon>Postciliodesmatophora</taxon>
        <taxon>Heterotrichea</taxon>
        <taxon>Heterotrichida</taxon>
        <taxon>Stentoridae</taxon>
        <taxon>Stentor</taxon>
    </lineage>
</organism>
<dbReference type="Proteomes" id="UP000187209">
    <property type="component" value="Unassembled WGS sequence"/>
</dbReference>
<evidence type="ECO:0000256" key="6">
    <source>
        <dbReference type="ARBA" id="ARBA00022837"/>
    </source>
</evidence>
<keyword evidence="8 13" id="KW-1133">Transmembrane helix</keyword>
<keyword evidence="10 13" id="KW-0472">Membrane</keyword>
<keyword evidence="16" id="KW-1185">Reference proteome</keyword>
<evidence type="ECO:0000313" key="16">
    <source>
        <dbReference type="Proteomes" id="UP000187209"/>
    </source>
</evidence>
<sequence length="557" mass="63069">MYYCTDPSITIEAECIGSYVREDGEIFVRDWRTLGYNFDNAANAILTLFCVSAGAGWSDYMYAIVDGVGPGVTMKRDYNQLSSLYYVAFIFLVNFFIMNLYLGAIVTNFNAIQKELDGSLFLTNDQKNWVQTQKLMIRCYPKVKFLKPPGKFRGQVYDAIMNYKFDILIQSCIVLNVIFMGLISFPPIDELSSFLDLANIVFVIIFAIEMVLKIIGLGPGFYFADSWNRFDFLVTVLSIFAMLPLDAFGNATVFRSFRILRLFRLVKIYKGFQKVLNTAVLAAPALLNIGTLLGLLWFVYGVAGMYLFGKLKLETAETLSDQVNFRTFYSSFATVFQCITGEDFDAIMRDCMKIPDCNGSSEECGNPGFAIFFFVSYTIFGVNFFLNMFIAVILENFSEEEIDLTLAGIYQKDLRRFERAWACFSPYAHMTIDLECLPDLLERVELPLGFKGQGLKKSQYLQLIHALGIRNFKGKAHFADVLFCLATSVAGTDLEDAKACEAVKAITKAVPMRFPIFGKADKKQAFFKEDISAAKILGGRIIWEAWKEYKKKKHIGS</sequence>
<keyword evidence="12" id="KW-0407">Ion channel</keyword>
<dbReference type="GO" id="GO:0098703">
    <property type="term" value="P:calcium ion import across plasma membrane"/>
    <property type="evidence" value="ECO:0007669"/>
    <property type="project" value="TreeGrafter"/>
</dbReference>
<evidence type="ECO:0000256" key="11">
    <source>
        <dbReference type="ARBA" id="ARBA00023180"/>
    </source>
</evidence>
<feature type="domain" description="Ion transport" evidence="14">
    <location>
        <begin position="36"/>
        <end position="115"/>
    </location>
</feature>
<name>A0A1R2ASP5_9CILI</name>
<evidence type="ECO:0000256" key="7">
    <source>
        <dbReference type="ARBA" id="ARBA00022882"/>
    </source>
</evidence>
<dbReference type="OrthoDB" id="431720at2759"/>
<keyword evidence="4" id="KW-0107">Calcium channel</keyword>
<evidence type="ECO:0000259" key="14">
    <source>
        <dbReference type="Pfam" id="PF00520"/>
    </source>
</evidence>
<dbReference type="PANTHER" id="PTHR45628:SF7">
    <property type="entry name" value="VOLTAGE-DEPENDENT CALCIUM CHANNEL TYPE A SUBUNIT ALPHA-1"/>
    <property type="match status" value="1"/>
</dbReference>
<evidence type="ECO:0000256" key="5">
    <source>
        <dbReference type="ARBA" id="ARBA00022692"/>
    </source>
</evidence>
<feature type="transmembrane region" description="Helical" evidence="13">
    <location>
        <begin position="275"/>
        <end position="300"/>
    </location>
</feature>
<dbReference type="SUPFAM" id="SSF81324">
    <property type="entry name" value="Voltage-gated potassium channels"/>
    <property type="match status" value="1"/>
</dbReference>
<keyword evidence="3" id="KW-0109">Calcium transport</keyword>
<keyword evidence="11" id="KW-0325">Glycoprotein</keyword>
<feature type="transmembrane region" description="Helical" evidence="13">
    <location>
        <begin position="167"/>
        <end position="185"/>
    </location>
</feature>
<comment type="subcellular location">
    <subcellularLocation>
        <location evidence="1">Membrane</location>
        <topology evidence="1">Multi-pass membrane protein</topology>
    </subcellularLocation>
</comment>
<evidence type="ECO:0000313" key="15">
    <source>
        <dbReference type="EMBL" id="OMJ67420.1"/>
    </source>
</evidence>
<dbReference type="AlphaFoldDB" id="A0A1R2ASP5"/>
<feature type="transmembrane region" description="Helical" evidence="13">
    <location>
        <begin position="197"/>
        <end position="224"/>
    </location>
</feature>
<evidence type="ECO:0000256" key="10">
    <source>
        <dbReference type="ARBA" id="ARBA00023136"/>
    </source>
</evidence>
<dbReference type="Gene3D" id="1.10.238.10">
    <property type="entry name" value="EF-hand"/>
    <property type="match status" value="1"/>
</dbReference>
<feature type="transmembrane region" description="Helical" evidence="13">
    <location>
        <begin position="230"/>
        <end position="254"/>
    </location>
</feature>
<feature type="transmembrane region" description="Helical" evidence="13">
    <location>
        <begin position="84"/>
        <end position="106"/>
    </location>
</feature>
<evidence type="ECO:0000256" key="8">
    <source>
        <dbReference type="ARBA" id="ARBA00022989"/>
    </source>
</evidence>
<proteinExistence type="predicted"/>
<keyword evidence="5 13" id="KW-0812">Transmembrane</keyword>
<comment type="caution">
    <text evidence="15">The sequence shown here is derived from an EMBL/GenBank/DDBJ whole genome shotgun (WGS) entry which is preliminary data.</text>
</comment>
<dbReference type="Gene3D" id="1.20.120.350">
    <property type="entry name" value="Voltage-gated potassium channels. Chain C"/>
    <property type="match status" value="1"/>
</dbReference>
<evidence type="ECO:0000256" key="1">
    <source>
        <dbReference type="ARBA" id="ARBA00004141"/>
    </source>
</evidence>